<feature type="region of interest" description="Disordered" evidence="3">
    <location>
        <begin position="1390"/>
        <end position="1418"/>
    </location>
</feature>
<dbReference type="Pfam" id="PF16987">
    <property type="entry name" value="KIX_2"/>
    <property type="match status" value="1"/>
</dbReference>
<feature type="compositionally biased region" description="Polar residues" evidence="3">
    <location>
        <begin position="1289"/>
        <end position="1308"/>
    </location>
</feature>
<dbReference type="HOGENOM" id="CLU_237109_0_0_1"/>
<feature type="region of interest" description="Disordered" evidence="3">
    <location>
        <begin position="1139"/>
        <end position="1185"/>
    </location>
</feature>
<reference evidence="7" key="1">
    <citation type="journal article" date="2013" name="G3 (Bethesda)">
        <title>Comparative genomics of a plant-pathogenic fungus, Pyrenophora tritici-repentis, reveals transduplication and the impact of repeat elements on pathogenicity and population divergence.</title>
        <authorList>
            <person name="Manning V.A."/>
            <person name="Pandelova I."/>
            <person name="Dhillon B."/>
            <person name="Wilhelm L.J."/>
            <person name="Goodwin S.B."/>
            <person name="Berlin A.M."/>
            <person name="Figueroa M."/>
            <person name="Freitag M."/>
            <person name="Hane J.K."/>
            <person name="Henrissat B."/>
            <person name="Holman W.H."/>
            <person name="Kodira C.D."/>
            <person name="Martin J."/>
            <person name="Oliver R.P."/>
            <person name="Robbertse B."/>
            <person name="Schackwitz W."/>
            <person name="Schwartz D.C."/>
            <person name="Spatafora J.W."/>
            <person name="Turgeon B.G."/>
            <person name="Yandava C."/>
            <person name="Young S."/>
            <person name="Zhou S."/>
            <person name="Zeng Q."/>
            <person name="Grigoriev I.V."/>
            <person name="Ma L.-J."/>
            <person name="Ciuffetti L.M."/>
        </authorList>
    </citation>
    <scope>NUCLEOTIDE SEQUENCE [LARGE SCALE GENOMIC DNA]</scope>
    <source>
        <strain evidence="7">Pt-1C-BFP</strain>
    </source>
</reference>
<feature type="compositionally biased region" description="Polar residues" evidence="3">
    <location>
        <begin position="1263"/>
        <end position="1279"/>
    </location>
</feature>
<organism evidence="6 7">
    <name type="scientific">Pyrenophora tritici-repentis (strain Pt-1C-BFP)</name>
    <name type="common">Wheat tan spot fungus</name>
    <name type="synonym">Drechslera tritici-repentis</name>
    <dbReference type="NCBI Taxonomy" id="426418"/>
    <lineage>
        <taxon>Eukaryota</taxon>
        <taxon>Fungi</taxon>
        <taxon>Dikarya</taxon>
        <taxon>Ascomycota</taxon>
        <taxon>Pezizomycotina</taxon>
        <taxon>Dothideomycetes</taxon>
        <taxon>Pleosporomycetidae</taxon>
        <taxon>Pleosporales</taxon>
        <taxon>Pleosporineae</taxon>
        <taxon>Pleosporaceae</taxon>
        <taxon>Pyrenophora</taxon>
    </lineage>
</organism>
<dbReference type="Proteomes" id="UP000001471">
    <property type="component" value="Unassembled WGS sequence"/>
</dbReference>
<feature type="compositionally biased region" description="Low complexity" evidence="3">
    <location>
        <begin position="186"/>
        <end position="207"/>
    </location>
</feature>
<feature type="region of interest" description="Disordered" evidence="3">
    <location>
        <begin position="699"/>
        <end position="729"/>
    </location>
</feature>
<keyword evidence="2" id="KW-0539">Nucleus</keyword>
<feature type="compositionally biased region" description="Polar residues" evidence="3">
    <location>
        <begin position="324"/>
        <end position="362"/>
    </location>
</feature>
<gene>
    <name evidence="6" type="ORF">PTRG_00139</name>
</gene>
<feature type="transmembrane region" description="Helical" evidence="4">
    <location>
        <begin position="1495"/>
        <end position="1514"/>
    </location>
</feature>
<feature type="compositionally biased region" description="Low complexity" evidence="3">
    <location>
        <begin position="481"/>
        <end position="493"/>
    </location>
</feature>
<feature type="compositionally biased region" description="Pro residues" evidence="3">
    <location>
        <begin position="439"/>
        <end position="451"/>
    </location>
</feature>
<dbReference type="OMA" id="GQLKQWA"/>
<accession>B2VRF8</accession>
<feature type="compositionally biased region" description="Low complexity" evidence="3">
    <location>
        <begin position="1391"/>
        <end position="1403"/>
    </location>
</feature>
<dbReference type="InterPro" id="IPR036529">
    <property type="entry name" value="KIX_dom_sf"/>
</dbReference>
<dbReference type="EMBL" id="DS231615">
    <property type="protein sequence ID" value="EDU39577.1"/>
    <property type="molecule type" value="Genomic_DNA"/>
</dbReference>
<dbReference type="STRING" id="426418.B2VRF8"/>
<evidence type="ECO:0000256" key="4">
    <source>
        <dbReference type="SAM" id="Phobius"/>
    </source>
</evidence>
<feature type="region of interest" description="Disordered" evidence="3">
    <location>
        <begin position="787"/>
        <end position="888"/>
    </location>
</feature>
<dbReference type="GO" id="GO:0005634">
    <property type="term" value="C:nucleus"/>
    <property type="evidence" value="ECO:0007669"/>
    <property type="project" value="UniProtKB-SubCell"/>
</dbReference>
<evidence type="ECO:0000313" key="6">
    <source>
        <dbReference type="EMBL" id="EDU39577.1"/>
    </source>
</evidence>
<feature type="region of interest" description="Disordered" evidence="3">
    <location>
        <begin position="1091"/>
        <end position="1115"/>
    </location>
</feature>
<name>B2VRF8_PYRTR</name>
<keyword evidence="4" id="KW-0812">Transmembrane</keyword>
<evidence type="ECO:0000313" key="7">
    <source>
        <dbReference type="Proteomes" id="UP000001471"/>
    </source>
</evidence>
<keyword evidence="4" id="KW-1133">Transmembrane helix</keyword>
<feature type="region of interest" description="Disordered" evidence="3">
    <location>
        <begin position="1241"/>
        <end position="1352"/>
    </location>
</feature>
<evidence type="ECO:0000256" key="3">
    <source>
        <dbReference type="SAM" id="MobiDB-lite"/>
    </source>
</evidence>
<dbReference type="RefSeq" id="XP_001930472.2">
    <property type="nucleotide sequence ID" value="XM_001930437.2"/>
</dbReference>
<feature type="compositionally biased region" description="Polar residues" evidence="3">
    <location>
        <begin position="1091"/>
        <end position="1102"/>
    </location>
</feature>
<dbReference type="GeneID" id="6340383"/>
<evidence type="ECO:0000256" key="1">
    <source>
        <dbReference type="ARBA" id="ARBA00004123"/>
    </source>
</evidence>
<feature type="compositionally biased region" description="Low complexity" evidence="3">
    <location>
        <begin position="787"/>
        <end position="819"/>
    </location>
</feature>
<keyword evidence="4" id="KW-0472">Membrane</keyword>
<feature type="compositionally biased region" description="Pro residues" evidence="3">
    <location>
        <begin position="820"/>
        <end position="846"/>
    </location>
</feature>
<feature type="region of interest" description="Disordered" evidence="3">
    <location>
        <begin position="168"/>
        <end position="207"/>
    </location>
</feature>
<evidence type="ECO:0000256" key="2">
    <source>
        <dbReference type="ARBA" id="ARBA00023242"/>
    </source>
</evidence>
<dbReference type="InParanoid" id="B2VRF8"/>
<feature type="domain" description="Mediator complex subunit 15 KIX" evidence="5">
    <location>
        <begin position="38"/>
        <end position="112"/>
    </location>
</feature>
<dbReference type="GO" id="GO:0006355">
    <property type="term" value="P:regulation of DNA-templated transcription"/>
    <property type="evidence" value="ECO:0007669"/>
    <property type="project" value="InterPro"/>
</dbReference>
<feature type="compositionally biased region" description="Polar residues" evidence="3">
    <location>
        <begin position="1406"/>
        <end position="1416"/>
    </location>
</feature>
<proteinExistence type="predicted"/>
<comment type="subcellular location">
    <subcellularLocation>
        <location evidence="1">Nucleus</location>
    </subcellularLocation>
</comment>
<evidence type="ECO:0000259" key="5">
    <source>
        <dbReference type="Pfam" id="PF16987"/>
    </source>
</evidence>
<dbReference type="InterPro" id="IPR036546">
    <property type="entry name" value="MED15_KIX"/>
</dbReference>
<dbReference type="GO" id="GO:0003712">
    <property type="term" value="F:transcription coregulator activity"/>
    <property type="evidence" value="ECO:0007669"/>
    <property type="project" value="InterPro"/>
</dbReference>
<feature type="region of interest" description="Disordered" evidence="3">
    <location>
        <begin position="321"/>
        <end position="376"/>
    </location>
</feature>
<sequence>MNNPNMQQNGMQQGRASAGLHHFIQHYRLQQQQGKIPNGWQQTTQPEERGQLALQFFTSYRLLKPELSEVEVMRSALQYETQTFMSAASKEQYVNSIKQKLMMMTNARQQRLQGGVPNPMNNPMNGMNPAQMHMMQMNQQGPRQGTPQQFNGAFPNAQLQRPMQVSPVPMAQGGSSMGVNGANPANMNQGQNTQQPNMQPNQNQQNRQEQLIINQFAKKIMESCKEEIRVKFEADIRAWPEDKKQQLLAQGINPLFLRFRQHAEMLYRRGALNQQVPGQNAGAMQGAAQPNRIQGQQMTMNQRQPNQEFDFTEIANRQMEAMRSQDQGNTVVPASNNPNNAGQMGGFQAQNSQPGQPQNVMAQRQAEAFHRQAQVQQAQAHAQAQVQQAQQARLEQQRQQQAIQTRNQQNQLLQGQIGGLNLPQGSQQASPAMPMLNRPMPPPGQPGPPGTPQQQRQPQAHVPIMTPQPGQGDANLSELMRQAQQRAVAVQHANQPSLSEQNRLSMMPADLDPNARQQLLKVPEHQFRMILQNYMLSRRGNMQNGAFPPGQPNAGQPNMPFNQQQQIPPGMPGQMIGGPNMQNMAGRPGMNLAQQQPGAGPQPPMGAQRGPMVNQQQRLQAASNLLRANPGIIHATDTKPFPPNVLNAQIRQSLPQEVRTWQQLKLWASQNPNLVPGVDNQKLLMLQVLHFQDMVRQSGAPGVQPPLQGGQGLAPQAPANPNQGPMRMPQQQNMQNMAALQVSPQELQNFRARMAGQPQANMSDEQLRNFMISVKVKSFQQQRQQQQAQSALINQQAQRNQGQQVPMPVQQQQQPSRTPTAPPPTQPTPQPKPAARPPPPPQPAQPHPANNAGNKGTKRSMDETEPNTEPASQAPAMAPSRSQHGDLTPEQLTKLTPTQHTQYKAQLLKAQDASNNKMQQQRGPSLSPEELKQRMMDPVRNRQYKQMAEEVEKSLPPRPTVQLPPQLRLPLQRSIKENFARLKGVEQALRIFHASYDTPEPEPVIRQIMRSRALLFQQMNEADGTLHPQVTLTVDEFKNHMGATIKFSFKIMEKVRQQAQGQSSAAQQPQSQGSTAPAQLNAANLKIVEQQNRNQKAPSAPTTDRPPFAIGADSGHGAAHYFEGARPVTNLVLPEKKRAKLEAGSQSSTPGAKASPRIGSGASNSPELRRQPPPEKQLPQRPTFRCNDAGCEYSVRGFDTQAELETHSQIHAKIENPLQFALDSMADYLDVDQKTGEAKINPNAAKQAPKPAPAAPRPAQGIKSDQTPGASHNATTPAGQQAPAMVRVPTQTGVKDSPSANLLKTPQAMTKVGTPGSGARGKATPASIPKSAPKEQQVAAPEPAVKEEEQQPMLPMSLLDYSYEDTFAALDANRPFTVLDLKDEDNAWALRSRPASPSTTPESSAKDTPSTRQSDISENDNLLINLDLKDTDMPDAWAVGMYGDAIPMDMQLSEDLQSLGVMLPPMDSEDMMLFPDYGPGTMMDLDMLEKTMDTLGLYSCTCNVWIFLFCFVLLDT</sequence>
<feature type="region of interest" description="Disordered" evidence="3">
    <location>
        <begin position="418"/>
        <end position="502"/>
    </location>
</feature>
<dbReference type="Gene3D" id="1.10.246.20">
    <property type="entry name" value="Coactivator CBP, KIX domain"/>
    <property type="match status" value="1"/>
</dbReference>
<dbReference type="OrthoDB" id="3918840at2759"/>
<dbReference type="KEGG" id="ptrr:6340383"/>
<protein>
    <recommendedName>
        <fullName evidence="5">Mediator complex subunit 15 KIX domain-containing protein</fullName>
    </recommendedName>
</protein>
<dbReference type="eggNOG" id="ENOG502QVXD">
    <property type="taxonomic scope" value="Eukaryota"/>
</dbReference>